<comment type="pathway">
    <text evidence="2">Cofactor biosynthesis; molybdopterin biosynthesis.</text>
</comment>
<dbReference type="Gene3D" id="3.30.70.640">
    <property type="entry name" value="Molybdopterin cofactor biosynthesis C (MoaC) domain"/>
    <property type="match status" value="1"/>
</dbReference>
<dbReference type="PANTHER" id="PTHR22960:SF0">
    <property type="entry name" value="MOLYBDENUM COFACTOR BIOSYNTHESIS PROTEIN 1"/>
    <property type="match status" value="1"/>
</dbReference>
<dbReference type="InterPro" id="IPR002820">
    <property type="entry name" value="Mopterin_CF_biosynth-C_dom"/>
</dbReference>
<dbReference type="CDD" id="cd01420">
    <property type="entry name" value="MoaC_PE"/>
    <property type="match status" value="1"/>
</dbReference>
<evidence type="ECO:0000313" key="7">
    <source>
        <dbReference type="EMBL" id="CAD9338770.1"/>
    </source>
</evidence>
<name>A0A6U3S074_9STRA</name>
<dbReference type="Pfam" id="PF01967">
    <property type="entry name" value="MoaC"/>
    <property type="match status" value="1"/>
</dbReference>
<evidence type="ECO:0000256" key="4">
    <source>
        <dbReference type="ARBA" id="ARBA00023150"/>
    </source>
</evidence>
<accession>A0A6U3S074</accession>
<gene>
    <name evidence="7" type="ORF">DBRI1063_LOCUS15436</name>
</gene>
<dbReference type="InterPro" id="IPR023045">
    <property type="entry name" value="MoaC"/>
</dbReference>
<evidence type="ECO:0000256" key="3">
    <source>
        <dbReference type="ARBA" id="ARBA00012575"/>
    </source>
</evidence>
<dbReference type="NCBIfam" id="TIGR00581">
    <property type="entry name" value="moaC"/>
    <property type="match status" value="1"/>
</dbReference>
<feature type="domain" description="Molybdopterin cofactor biosynthesis C (MoaC)" evidence="6">
    <location>
        <begin position="221"/>
        <end position="360"/>
    </location>
</feature>
<evidence type="ECO:0000256" key="1">
    <source>
        <dbReference type="ARBA" id="ARBA00001637"/>
    </source>
</evidence>
<dbReference type="GO" id="GO:0061799">
    <property type="term" value="F:cyclic pyranopterin monophosphate synthase activity"/>
    <property type="evidence" value="ECO:0007669"/>
    <property type="project" value="UniProtKB-EC"/>
</dbReference>
<sequence length="366" mass="41094">MHHTALCHFSSFIFKRSCHSLRLSSSNVVTKLSYSLSNFGNVNDDTTTFARSNRYMTTGKNDKNDTTKQHSMFEKQMRELANERTQIFGINDDDNSNPLQQPLPDQEEETILSPFMDAELLEQLQKEREALFHFEKEEIQAWSSTTEGENHSKDLMEQIRLARSERDAAYERQKAAFASSFADYTKKEDAKETSTHVKSSSSFTHLSPSSLEDTYMYNATMVDVGDKETSKRVAIAQSKVVFPPEVMKEFQISGKNEDMVGPKGPIFETARLAGIMGAKKTQDLIPLCHPLPLNYVNITIQLVKNEAIIICECRVTHKTGVEMEALTGASIAALTIYDMVKAVSHRVRIEGTALVSKTGGKEDVSL</sequence>
<dbReference type="InterPro" id="IPR050105">
    <property type="entry name" value="MoCo_biosynth_MoaA/MoaC"/>
</dbReference>
<organism evidence="7">
    <name type="scientific">Ditylum brightwellii</name>
    <dbReference type="NCBI Taxonomy" id="49249"/>
    <lineage>
        <taxon>Eukaryota</taxon>
        <taxon>Sar</taxon>
        <taxon>Stramenopiles</taxon>
        <taxon>Ochrophyta</taxon>
        <taxon>Bacillariophyta</taxon>
        <taxon>Mediophyceae</taxon>
        <taxon>Lithodesmiophycidae</taxon>
        <taxon>Lithodesmiales</taxon>
        <taxon>Lithodesmiaceae</taxon>
        <taxon>Ditylum</taxon>
    </lineage>
</organism>
<proteinExistence type="predicted"/>
<dbReference type="SUPFAM" id="SSF55040">
    <property type="entry name" value="Molybdenum cofactor biosynthesis protein C, MoaC"/>
    <property type="match status" value="1"/>
</dbReference>
<evidence type="ECO:0000256" key="2">
    <source>
        <dbReference type="ARBA" id="ARBA00005046"/>
    </source>
</evidence>
<dbReference type="UniPathway" id="UPA00344"/>
<dbReference type="NCBIfam" id="NF006870">
    <property type="entry name" value="PRK09364.1"/>
    <property type="match status" value="1"/>
</dbReference>
<comment type="catalytic activity">
    <reaction evidence="1">
        <text>(8S)-3',8-cyclo-7,8-dihydroguanosine 5'-triphosphate = cyclic pyranopterin phosphate + diphosphate</text>
        <dbReference type="Rhea" id="RHEA:49580"/>
        <dbReference type="ChEBI" id="CHEBI:33019"/>
        <dbReference type="ChEBI" id="CHEBI:59648"/>
        <dbReference type="ChEBI" id="CHEBI:131766"/>
        <dbReference type="EC" id="4.6.1.17"/>
    </reaction>
</comment>
<dbReference type="EMBL" id="HBGN01024146">
    <property type="protein sequence ID" value="CAD9338770.1"/>
    <property type="molecule type" value="Transcribed_RNA"/>
</dbReference>
<dbReference type="InterPro" id="IPR036522">
    <property type="entry name" value="MoaC_sf"/>
</dbReference>
<evidence type="ECO:0000259" key="6">
    <source>
        <dbReference type="Pfam" id="PF01967"/>
    </source>
</evidence>
<dbReference type="AlphaFoldDB" id="A0A6U3S074"/>
<dbReference type="GO" id="GO:0006777">
    <property type="term" value="P:Mo-molybdopterin cofactor biosynthetic process"/>
    <property type="evidence" value="ECO:0007669"/>
    <property type="project" value="UniProtKB-KW"/>
</dbReference>
<reference evidence="7" key="1">
    <citation type="submission" date="2021-01" db="EMBL/GenBank/DDBJ databases">
        <authorList>
            <person name="Corre E."/>
            <person name="Pelletier E."/>
            <person name="Niang G."/>
            <person name="Scheremetjew M."/>
            <person name="Finn R."/>
            <person name="Kale V."/>
            <person name="Holt S."/>
            <person name="Cochrane G."/>
            <person name="Meng A."/>
            <person name="Brown T."/>
            <person name="Cohen L."/>
        </authorList>
    </citation>
    <scope>NUCLEOTIDE SEQUENCE</scope>
    <source>
        <strain evidence="7">Pop2</strain>
    </source>
</reference>
<dbReference type="GO" id="GO:0061798">
    <property type="term" value="F:GTP 3',8'-cyclase activity"/>
    <property type="evidence" value="ECO:0007669"/>
    <property type="project" value="TreeGrafter"/>
</dbReference>
<dbReference type="EC" id="4.6.1.17" evidence="3"/>
<dbReference type="PANTHER" id="PTHR22960">
    <property type="entry name" value="MOLYBDOPTERIN COFACTOR SYNTHESIS PROTEIN A"/>
    <property type="match status" value="1"/>
</dbReference>
<evidence type="ECO:0000256" key="5">
    <source>
        <dbReference type="ARBA" id="ARBA00023239"/>
    </source>
</evidence>
<keyword evidence="5" id="KW-0456">Lyase</keyword>
<dbReference type="InterPro" id="IPR047594">
    <property type="entry name" value="MoaC_bact/euk"/>
</dbReference>
<keyword evidence="4" id="KW-0501">Molybdenum cofactor biosynthesis</keyword>
<protein>
    <recommendedName>
        <fullName evidence="3">cyclic pyranopterin monophosphate synthase</fullName>
        <ecNumber evidence="3">4.6.1.17</ecNumber>
    </recommendedName>
</protein>